<proteinExistence type="predicted"/>
<sequence>MAESSYKEPRSTCNPQQPTSPSRVSKLAYQSTMRPAVILIALAAFTMASPIAMEAKEDSLAVPSYSQNLDFVAAAKPAAPAKPEAEPGVLSKIGSKIDKGKVLDSVKIAVAKGCKVVHGLITECLTPPTSP</sequence>
<accession>A0A8H6ZRQ8</accession>
<dbReference type="RefSeq" id="XP_036627379.1">
    <property type="nucleotide sequence ID" value="XM_036779996.1"/>
</dbReference>
<feature type="compositionally biased region" description="Basic and acidic residues" evidence="1">
    <location>
        <begin position="1"/>
        <end position="10"/>
    </location>
</feature>
<protein>
    <submittedName>
        <fullName evidence="2">Uncharacterized protein</fullName>
    </submittedName>
</protein>
<keyword evidence="3" id="KW-1185">Reference proteome</keyword>
<dbReference type="AlphaFoldDB" id="A0A8H6ZRQ8"/>
<organism evidence="2 3">
    <name type="scientific">Pleurotus ostreatus</name>
    <name type="common">Oyster mushroom</name>
    <name type="synonym">White-rot fungus</name>
    <dbReference type="NCBI Taxonomy" id="5322"/>
    <lineage>
        <taxon>Eukaryota</taxon>
        <taxon>Fungi</taxon>
        <taxon>Dikarya</taxon>
        <taxon>Basidiomycota</taxon>
        <taxon>Agaricomycotina</taxon>
        <taxon>Agaricomycetes</taxon>
        <taxon>Agaricomycetidae</taxon>
        <taxon>Agaricales</taxon>
        <taxon>Pleurotineae</taxon>
        <taxon>Pleurotaceae</taxon>
        <taxon>Pleurotus</taxon>
    </lineage>
</organism>
<name>A0A8H6ZRQ8_PLEOS</name>
<evidence type="ECO:0000313" key="2">
    <source>
        <dbReference type="EMBL" id="KAF7422347.1"/>
    </source>
</evidence>
<dbReference type="Proteomes" id="UP000623687">
    <property type="component" value="Unassembled WGS sequence"/>
</dbReference>
<dbReference type="VEuPathDB" id="FungiDB:PC9H_010503"/>
<evidence type="ECO:0000256" key="1">
    <source>
        <dbReference type="SAM" id="MobiDB-lite"/>
    </source>
</evidence>
<reference evidence="2" key="1">
    <citation type="submission" date="2019-07" db="EMBL/GenBank/DDBJ databases">
        <authorList>
            <person name="Palmer J.M."/>
        </authorList>
    </citation>
    <scope>NUCLEOTIDE SEQUENCE</scope>
    <source>
        <strain evidence="2">PC9</strain>
    </source>
</reference>
<dbReference type="EMBL" id="JACETU010000008">
    <property type="protein sequence ID" value="KAF7422347.1"/>
    <property type="molecule type" value="Genomic_DNA"/>
</dbReference>
<gene>
    <name evidence="2" type="ORF">PC9H_010503</name>
</gene>
<dbReference type="OrthoDB" id="10404274at2759"/>
<feature type="compositionally biased region" description="Polar residues" evidence="1">
    <location>
        <begin position="11"/>
        <end position="26"/>
    </location>
</feature>
<evidence type="ECO:0000313" key="3">
    <source>
        <dbReference type="Proteomes" id="UP000623687"/>
    </source>
</evidence>
<feature type="region of interest" description="Disordered" evidence="1">
    <location>
        <begin position="1"/>
        <end position="26"/>
    </location>
</feature>
<comment type="caution">
    <text evidence="2">The sequence shown here is derived from an EMBL/GenBank/DDBJ whole genome shotgun (WGS) entry which is preliminary data.</text>
</comment>
<dbReference type="GeneID" id="59380321"/>